<feature type="domain" description="Protein kinase" evidence="4">
    <location>
        <begin position="1"/>
        <end position="393"/>
    </location>
</feature>
<keyword evidence="1" id="KW-0723">Serine/threonine-protein kinase</keyword>
<protein>
    <submittedName>
        <fullName evidence="5">Kinase-like protein</fullName>
    </submittedName>
</protein>
<dbReference type="Proteomes" id="UP000326565">
    <property type="component" value="Unassembled WGS sequence"/>
</dbReference>
<evidence type="ECO:0000256" key="3">
    <source>
        <dbReference type="ARBA" id="ARBA00022840"/>
    </source>
</evidence>
<dbReference type="SMART" id="SM00220">
    <property type="entry name" value="S_TKc"/>
    <property type="match status" value="1"/>
</dbReference>
<dbReference type="Gene3D" id="1.10.510.10">
    <property type="entry name" value="Transferase(Phosphotransferase) domain 1"/>
    <property type="match status" value="1"/>
</dbReference>
<proteinExistence type="predicted"/>
<dbReference type="GO" id="GO:0005524">
    <property type="term" value="F:ATP binding"/>
    <property type="evidence" value="ECO:0007669"/>
    <property type="project" value="UniProtKB-KW"/>
</dbReference>
<keyword evidence="5" id="KW-0418">Kinase</keyword>
<dbReference type="InterPro" id="IPR011009">
    <property type="entry name" value="Kinase-like_dom_sf"/>
</dbReference>
<evidence type="ECO:0000313" key="5">
    <source>
        <dbReference type="EMBL" id="KAB8069234.1"/>
    </source>
</evidence>
<dbReference type="SUPFAM" id="SSF56112">
    <property type="entry name" value="Protein kinase-like (PK-like)"/>
    <property type="match status" value="1"/>
</dbReference>
<keyword evidence="6" id="KW-1185">Reference proteome</keyword>
<gene>
    <name evidence="5" type="ORF">BDV29DRAFT_198850</name>
</gene>
<keyword evidence="3" id="KW-0067">ATP-binding</keyword>
<dbReference type="InterPro" id="IPR050117">
    <property type="entry name" value="MAPK"/>
</dbReference>
<dbReference type="Pfam" id="PF00069">
    <property type="entry name" value="Pkinase"/>
    <property type="match status" value="1"/>
</dbReference>
<name>A0A5N5WPT7_9EURO</name>
<dbReference type="PANTHER" id="PTHR24055">
    <property type="entry name" value="MITOGEN-ACTIVATED PROTEIN KINASE"/>
    <property type="match status" value="1"/>
</dbReference>
<dbReference type="AlphaFoldDB" id="A0A5N5WPT7"/>
<evidence type="ECO:0000313" key="6">
    <source>
        <dbReference type="Proteomes" id="UP000326565"/>
    </source>
</evidence>
<dbReference type="OrthoDB" id="5979581at2759"/>
<dbReference type="PROSITE" id="PS50011">
    <property type="entry name" value="PROTEIN_KINASE_DOM"/>
    <property type="match status" value="1"/>
</dbReference>
<reference evidence="5 6" key="1">
    <citation type="submission" date="2019-04" db="EMBL/GenBank/DDBJ databases">
        <title>Friends and foes A comparative genomics study of 23 Aspergillus species from section Flavi.</title>
        <authorList>
            <consortium name="DOE Joint Genome Institute"/>
            <person name="Kjaerbolling I."/>
            <person name="Vesth T."/>
            <person name="Frisvad J.C."/>
            <person name="Nybo J.L."/>
            <person name="Theobald S."/>
            <person name="Kildgaard S."/>
            <person name="Isbrandt T."/>
            <person name="Kuo A."/>
            <person name="Sato A."/>
            <person name="Lyhne E.K."/>
            <person name="Kogle M.E."/>
            <person name="Wiebenga A."/>
            <person name="Kun R.S."/>
            <person name="Lubbers R.J."/>
            <person name="Makela M.R."/>
            <person name="Barry K."/>
            <person name="Chovatia M."/>
            <person name="Clum A."/>
            <person name="Daum C."/>
            <person name="Haridas S."/>
            <person name="He G."/>
            <person name="LaButti K."/>
            <person name="Lipzen A."/>
            <person name="Mondo S."/>
            <person name="Riley R."/>
            <person name="Salamov A."/>
            <person name="Simmons B.A."/>
            <person name="Magnuson J.K."/>
            <person name="Henrissat B."/>
            <person name="Mortensen U.H."/>
            <person name="Larsen T.O."/>
            <person name="Devries R.P."/>
            <person name="Grigoriev I.V."/>
            <person name="Machida M."/>
            <person name="Baker S.E."/>
            <person name="Andersen M.R."/>
        </authorList>
    </citation>
    <scope>NUCLEOTIDE SEQUENCE [LARGE SCALE GENOMIC DNA]</scope>
    <source>
        <strain evidence="5 6">CBS 151.66</strain>
    </source>
</reference>
<accession>A0A5N5WPT7</accession>
<evidence type="ECO:0000256" key="2">
    <source>
        <dbReference type="ARBA" id="ARBA00022741"/>
    </source>
</evidence>
<dbReference type="GO" id="GO:0004674">
    <property type="term" value="F:protein serine/threonine kinase activity"/>
    <property type="evidence" value="ECO:0007669"/>
    <property type="project" value="UniProtKB-KW"/>
</dbReference>
<evidence type="ECO:0000256" key="1">
    <source>
        <dbReference type="ARBA" id="ARBA00022527"/>
    </source>
</evidence>
<dbReference type="InterPro" id="IPR000719">
    <property type="entry name" value="Prot_kinase_dom"/>
</dbReference>
<evidence type="ECO:0000259" key="4">
    <source>
        <dbReference type="PROSITE" id="PS50011"/>
    </source>
</evidence>
<keyword evidence="2" id="KW-0547">Nucleotide-binding</keyword>
<dbReference type="Gene3D" id="3.30.200.20">
    <property type="entry name" value="Phosphorylase Kinase, domain 1"/>
    <property type="match status" value="1"/>
</dbReference>
<dbReference type="EMBL" id="ML732350">
    <property type="protein sequence ID" value="KAB8069234.1"/>
    <property type="molecule type" value="Genomic_DNA"/>
</dbReference>
<keyword evidence="5" id="KW-0808">Transferase</keyword>
<sequence>MTKRLRSLLVVEVMRAKPSTVAVFKRERLGSSRPQAQEYNWIKAVETLEEYRPRGYHPIMVGDLLHDPIPYSMVAVKVSIADSLPRETKVLIALSAPRPPSLPVHPGCSLVPILLDEFEVQGPNGRHICYIVAPTQCNLRDISFSRLFSREVARPLSYGLTQAVAYMHSQGYVHVFLSLDIHLNNVLIKLPSTLNDLSIKELYDKYGEPETVPVTQYNGESLTPDVPAKAVLPLFLEKYAKQFSLSDARPLLSDFGDPFAPDLELRLGQDYNTSLAFRAPEAKFEPQAPLSYPSDVWSLATAIWEINGMKAIFSTDFVHEDEIVSQYIDVLGPMPSESYLENRWAPLEESFEVGRSEIKEEEKVVFLDLIRRMLTYRSEQRPTAEGVLNSEWMLKWALPDHERSLKDPLG</sequence>
<organism evidence="5 6">
    <name type="scientific">Aspergillus leporis</name>
    <dbReference type="NCBI Taxonomy" id="41062"/>
    <lineage>
        <taxon>Eukaryota</taxon>
        <taxon>Fungi</taxon>
        <taxon>Dikarya</taxon>
        <taxon>Ascomycota</taxon>
        <taxon>Pezizomycotina</taxon>
        <taxon>Eurotiomycetes</taxon>
        <taxon>Eurotiomycetidae</taxon>
        <taxon>Eurotiales</taxon>
        <taxon>Aspergillaceae</taxon>
        <taxon>Aspergillus</taxon>
        <taxon>Aspergillus subgen. Circumdati</taxon>
    </lineage>
</organism>